<dbReference type="GO" id="GO:0004497">
    <property type="term" value="F:monooxygenase activity"/>
    <property type="evidence" value="ECO:0007669"/>
    <property type="project" value="UniProtKB-ARBA"/>
</dbReference>
<keyword evidence="1" id="KW-0001">2Fe-2S</keyword>
<dbReference type="GO" id="GO:0016020">
    <property type="term" value="C:membrane"/>
    <property type="evidence" value="ECO:0007669"/>
    <property type="project" value="InterPro"/>
</dbReference>
<evidence type="ECO:0000256" key="4">
    <source>
        <dbReference type="ARBA" id="ARBA00023014"/>
    </source>
</evidence>
<keyword evidence="3" id="KW-0408">Iron</keyword>
<keyword evidence="8" id="KW-1185">Reference proteome</keyword>
<evidence type="ECO:0000259" key="6">
    <source>
        <dbReference type="PROSITE" id="PS51296"/>
    </source>
</evidence>
<proteinExistence type="predicted"/>
<evidence type="ECO:0000256" key="1">
    <source>
        <dbReference type="ARBA" id="ARBA00022714"/>
    </source>
</evidence>
<dbReference type="PANTHER" id="PTHR13847">
    <property type="entry name" value="SARCOSINE DEHYDROGENASE-RELATED"/>
    <property type="match status" value="1"/>
</dbReference>
<feature type="domain" description="Rieske" evidence="6">
    <location>
        <begin position="410"/>
        <end position="497"/>
    </location>
</feature>
<protein>
    <recommendedName>
        <fullName evidence="6">Rieske domain-containing protein</fullName>
    </recommendedName>
</protein>
<dbReference type="Proteomes" id="UP000006281">
    <property type="component" value="Chromosome"/>
</dbReference>
<sequence length="497" mass="52911">MDTTTAHESLWLLDAARRYPPVTDTAVDVAVVGAGVVGVTTALLLKRAGLRVALIEADRIGAGTSGNNTAKVTALQATVYSEITKAHNVETAADYATASLAGVAAVAGFAEGADCDLRRMPAYTFAFSREEVAGVDEEADAAFDAGLPVARDRGELMGVPFEVFHAVRLDDQLAVHPVKYLRALAEQVDGDGSHVFEGSRVTGIDSDDPCSVNTAFGTVYANRVVVATHYPLLDRGGYFARLETVRAYCVAARLRTGTPPTGMAISAGTPSWSITSHGDQVIVSGRSHPTGSLEDEPYRALSDFARKHWDVAEITHRWSAQDVVAFDSLPMFGSYAPGSDRLYVATGFRKWGLSGGTAAALALTGELTGRPEPWAGRFTPHRLSLKSTPTLLRKNAEVVVDLVGDRLKPGEVGSAEEVPRGTGRLVRRGLGKVGVFRDEQGDLHVVSARCTHLGCLVRFNDAERSWDCPCHGSRFGVDGDVLEGPATDPLPTLDPDV</sequence>
<dbReference type="SUPFAM" id="SSF51905">
    <property type="entry name" value="FAD/NAD(P)-binding domain"/>
    <property type="match status" value="1"/>
</dbReference>
<dbReference type="FunFam" id="2.102.10.10:FF:000014">
    <property type="entry name" value="Oxidoreductase, FAD dependent"/>
    <property type="match status" value="1"/>
</dbReference>
<dbReference type="GO" id="GO:0046872">
    <property type="term" value="F:metal ion binding"/>
    <property type="evidence" value="ECO:0007669"/>
    <property type="project" value="UniProtKB-KW"/>
</dbReference>
<dbReference type="PATRIC" id="fig|1179773.3.peg.5091"/>
<evidence type="ECO:0000313" key="7">
    <source>
        <dbReference type="EMBL" id="CCH32335.1"/>
    </source>
</evidence>
<dbReference type="GO" id="GO:0051537">
    <property type="term" value="F:2 iron, 2 sulfur cluster binding"/>
    <property type="evidence" value="ECO:0007669"/>
    <property type="project" value="UniProtKB-KW"/>
</dbReference>
<dbReference type="InterPro" id="IPR006076">
    <property type="entry name" value="FAD-dep_OxRdtase"/>
</dbReference>
<dbReference type="Gene3D" id="2.102.10.10">
    <property type="entry name" value="Rieske [2Fe-2S] iron-sulphur domain"/>
    <property type="match status" value="1"/>
</dbReference>
<evidence type="ECO:0000313" key="8">
    <source>
        <dbReference type="Proteomes" id="UP000006281"/>
    </source>
</evidence>
<dbReference type="InterPro" id="IPR036188">
    <property type="entry name" value="FAD/NAD-bd_sf"/>
</dbReference>
<name>K0JWU4_SACES</name>
<accession>K0JWU4</accession>
<dbReference type="SUPFAM" id="SSF50022">
    <property type="entry name" value="ISP domain"/>
    <property type="match status" value="1"/>
</dbReference>
<dbReference type="Gene3D" id="3.50.50.60">
    <property type="entry name" value="FAD/NAD(P)-binding domain"/>
    <property type="match status" value="1"/>
</dbReference>
<dbReference type="eggNOG" id="COG0723">
    <property type="taxonomic scope" value="Bacteria"/>
</dbReference>
<dbReference type="KEGG" id="sesp:BN6_50680"/>
<evidence type="ECO:0000256" key="2">
    <source>
        <dbReference type="ARBA" id="ARBA00022723"/>
    </source>
</evidence>
<dbReference type="PROSITE" id="PS51296">
    <property type="entry name" value="RIESKE"/>
    <property type="match status" value="1"/>
</dbReference>
<dbReference type="GO" id="GO:0005737">
    <property type="term" value="C:cytoplasm"/>
    <property type="evidence" value="ECO:0007669"/>
    <property type="project" value="TreeGrafter"/>
</dbReference>
<dbReference type="PRINTS" id="PR00162">
    <property type="entry name" value="RIESKE"/>
</dbReference>
<evidence type="ECO:0000256" key="3">
    <source>
        <dbReference type="ARBA" id="ARBA00023004"/>
    </source>
</evidence>
<dbReference type="PANTHER" id="PTHR13847:SF274">
    <property type="entry name" value="RIESKE 2FE-2S IRON-SULFUR PROTEIN YHFW-RELATED"/>
    <property type="match status" value="1"/>
</dbReference>
<organism evidence="7 8">
    <name type="scientific">Saccharothrix espanaensis (strain ATCC 51144 / DSM 44229 / JCM 9112 / NBRC 15066 / NRRL 15764)</name>
    <dbReference type="NCBI Taxonomy" id="1179773"/>
    <lineage>
        <taxon>Bacteria</taxon>
        <taxon>Bacillati</taxon>
        <taxon>Actinomycetota</taxon>
        <taxon>Actinomycetes</taxon>
        <taxon>Pseudonocardiales</taxon>
        <taxon>Pseudonocardiaceae</taxon>
        <taxon>Saccharothrix</taxon>
    </lineage>
</organism>
<dbReference type="BioCyc" id="SESP1179773:BN6_RS24515-MONOMER"/>
<keyword evidence="5" id="KW-1015">Disulfide bond</keyword>
<keyword evidence="2" id="KW-0479">Metal-binding</keyword>
<dbReference type="STRING" id="1179773.BN6_50680"/>
<evidence type="ECO:0000256" key="5">
    <source>
        <dbReference type="ARBA" id="ARBA00023157"/>
    </source>
</evidence>
<dbReference type="EMBL" id="HE804045">
    <property type="protein sequence ID" value="CCH32335.1"/>
    <property type="molecule type" value="Genomic_DNA"/>
</dbReference>
<dbReference type="Pfam" id="PF01266">
    <property type="entry name" value="DAO"/>
    <property type="match status" value="1"/>
</dbReference>
<dbReference type="eggNOG" id="COG0665">
    <property type="taxonomic scope" value="Bacteria"/>
</dbReference>
<dbReference type="CDD" id="cd03477">
    <property type="entry name" value="Rieske_YhfW_C"/>
    <property type="match status" value="1"/>
</dbReference>
<gene>
    <name evidence="7" type="ordered locus">BN6_50680</name>
</gene>
<dbReference type="GO" id="GO:0016705">
    <property type="term" value="F:oxidoreductase activity, acting on paired donors, with incorporation or reduction of molecular oxygen"/>
    <property type="evidence" value="ECO:0007669"/>
    <property type="project" value="UniProtKB-ARBA"/>
</dbReference>
<dbReference type="InterPro" id="IPR038010">
    <property type="entry name" value="YhfW_C"/>
</dbReference>
<dbReference type="InterPro" id="IPR017941">
    <property type="entry name" value="Rieske_2Fe-2S"/>
</dbReference>
<reference evidence="7 8" key="1">
    <citation type="journal article" date="2012" name="BMC Genomics">
        <title>Complete genome sequence of Saccharothrix espanaensis DSM 44229T and comparison to the other completely sequenced Pseudonocardiaceae.</title>
        <authorList>
            <person name="Strobel T."/>
            <person name="Al-Dilaimi A."/>
            <person name="Blom J."/>
            <person name="Gessner A."/>
            <person name="Kalinowski J."/>
            <person name="Luzhetska M."/>
            <person name="Puhler A."/>
            <person name="Szczepanowski R."/>
            <person name="Bechthold A."/>
            <person name="Ruckert C."/>
        </authorList>
    </citation>
    <scope>NUCLEOTIDE SEQUENCE [LARGE SCALE GENOMIC DNA]</scope>
    <source>
        <strain evidence="8">ATCC 51144 / DSM 44229 / JCM 9112 / NBRC 15066 / NRRL 15764</strain>
    </source>
</reference>
<dbReference type="InterPro" id="IPR005805">
    <property type="entry name" value="Rieske_Fe-S_prot_C"/>
</dbReference>
<dbReference type="OrthoDB" id="9767869at2"/>
<dbReference type="RefSeq" id="WP_015102447.1">
    <property type="nucleotide sequence ID" value="NC_019673.1"/>
</dbReference>
<dbReference type="Gene3D" id="3.30.9.10">
    <property type="entry name" value="D-Amino Acid Oxidase, subunit A, domain 2"/>
    <property type="match status" value="1"/>
</dbReference>
<keyword evidence="4" id="KW-0411">Iron-sulfur</keyword>
<dbReference type="InterPro" id="IPR036922">
    <property type="entry name" value="Rieske_2Fe-2S_sf"/>
</dbReference>
<dbReference type="Pfam" id="PF00355">
    <property type="entry name" value="Rieske"/>
    <property type="match status" value="1"/>
</dbReference>
<dbReference type="AlphaFoldDB" id="K0JWU4"/>
<dbReference type="HOGENOM" id="CLU_007884_15_1_11"/>